<feature type="region of interest" description="Disordered" evidence="1">
    <location>
        <begin position="431"/>
        <end position="451"/>
    </location>
</feature>
<feature type="region of interest" description="Disordered" evidence="1">
    <location>
        <begin position="955"/>
        <end position="974"/>
    </location>
</feature>
<feature type="domain" description="C2" evidence="2">
    <location>
        <begin position="1"/>
        <end position="110"/>
    </location>
</feature>
<dbReference type="PANTHER" id="PTHR37412">
    <property type="entry name" value="C2 DOMAIN-CONTAINING PROTEIN 5"/>
    <property type="match status" value="1"/>
</dbReference>
<dbReference type="GO" id="GO:0010828">
    <property type="term" value="P:positive regulation of D-glucose transmembrane transport"/>
    <property type="evidence" value="ECO:0007669"/>
    <property type="project" value="TreeGrafter"/>
</dbReference>
<dbReference type="GO" id="GO:0005544">
    <property type="term" value="F:calcium-dependent phospholipid binding"/>
    <property type="evidence" value="ECO:0007669"/>
    <property type="project" value="InterPro"/>
</dbReference>
<feature type="region of interest" description="Disordered" evidence="1">
    <location>
        <begin position="300"/>
        <end position="323"/>
    </location>
</feature>
<reference evidence="4 5" key="1">
    <citation type="submission" date="2025-04" db="UniProtKB">
        <authorList>
            <consortium name="RefSeq"/>
        </authorList>
    </citation>
    <scope>IDENTIFICATION</scope>
    <source>
        <strain evidence="4 5">USDA-PBARC FA_bdor</strain>
        <tissue evidence="4 5">Whole organism</tissue>
    </source>
</reference>
<dbReference type="KEGG" id="fas:105263668"/>
<dbReference type="InterPro" id="IPR035892">
    <property type="entry name" value="C2_domain_sf"/>
</dbReference>
<dbReference type="RefSeq" id="XP_011298317.1">
    <property type="nucleotide sequence ID" value="XM_011300015.1"/>
</dbReference>
<gene>
    <name evidence="4 5 6" type="primary">LOC105263668</name>
</gene>
<feature type="region of interest" description="Disordered" evidence="1">
    <location>
        <begin position="983"/>
        <end position="1048"/>
    </location>
</feature>
<dbReference type="GO" id="GO:0072659">
    <property type="term" value="P:protein localization to plasma membrane"/>
    <property type="evidence" value="ECO:0007669"/>
    <property type="project" value="TreeGrafter"/>
</dbReference>
<dbReference type="InterPro" id="IPR038983">
    <property type="entry name" value="C2CD5"/>
</dbReference>
<dbReference type="Proteomes" id="UP000694866">
    <property type="component" value="Unplaced"/>
</dbReference>
<dbReference type="InterPro" id="IPR037785">
    <property type="entry name" value="C2_C2CD5"/>
</dbReference>
<dbReference type="PROSITE" id="PS50004">
    <property type="entry name" value="C2"/>
    <property type="match status" value="1"/>
</dbReference>
<dbReference type="Pfam" id="PF23128">
    <property type="entry name" value="YbjQ_4"/>
    <property type="match status" value="1"/>
</dbReference>
<proteinExistence type="predicted"/>
<dbReference type="GO" id="GO:0090314">
    <property type="term" value="P:positive regulation of protein targeting to membrane"/>
    <property type="evidence" value="ECO:0007669"/>
    <property type="project" value="TreeGrafter"/>
</dbReference>
<feature type="compositionally biased region" description="Polar residues" evidence="1">
    <location>
        <begin position="958"/>
        <end position="970"/>
    </location>
</feature>
<feature type="region of interest" description="Disordered" evidence="1">
    <location>
        <begin position="1964"/>
        <end position="1987"/>
    </location>
</feature>
<dbReference type="InterPro" id="IPR057815">
    <property type="entry name" value="C2CD5_C"/>
</dbReference>
<dbReference type="RefSeq" id="XP_011298318.1">
    <property type="nucleotide sequence ID" value="XM_011300016.1"/>
</dbReference>
<dbReference type="GO" id="GO:0065002">
    <property type="term" value="P:intracellular protein transmembrane transport"/>
    <property type="evidence" value="ECO:0007669"/>
    <property type="project" value="TreeGrafter"/>
</dbReference>
<organism evidence="3 6">
    <name type="scientific">Fopius arisanus</name>
    <dbReference type="NCBI Taxonomy" id="64838"/>
    <lineage>
        <taxon>Eukaryota</taxon>
        <taxon>Metazoa</taxon>
        <taxon>Ecdysozoa</taxon>
        <taxon>Arthropoda</taxon>
        <taxon>Hexapoda</taxon>
        <taxon>Insecta</taxon>
        <taxon>Pterygota</taxon>
        <taxon>Neoptera</taxon>
        <taxon>Endopterygota</taxon>
        <taxon>Hymenoptera</taxon>
        <taxon>Apocrita</taxon>
        <taxon>Ichneumonoidea</taxon>
        <taxon>Braconidae</taxon>
        <taxon>Opiinae</taxon>
        <taxon>Fopius</taxon>
    </lineage>
</organism>
<dbReference type="PANTHER" id="PTHR37412:SF2">
    <property type="entry name" value="C2 DOMAIN-CONTAINING PROTEIN 5"/>
    <property type="match status" value="1"/>
</dbReference>
<dbReference type="SUPFAM" id="SSF49562">
    <property type="entry name" value="C2 domain (Calcium/lipid-binding domain, CaLB)"/>
    <property type="match status" value="1"/>
</dbReference>
<dbReference type="OrthoDB" id="419768at2759"/>
<accession>A0A9R1TVT3</accession>
<evidence type="ECO:0000256" key="1">
    <source>
        <dbReference type="SAM" id="MobiDB-lite"/>
    </source>
</evidence>
<evidence type="ECO:0000259" key="2">
    <source>
        <dbReference type="PROSITE" id="PS50004"/>
    </source>
</evidence>
<feature type="compositionally biased region" description="Low complexity" evidence="1">
    <location>
        <begin position="305"/>
        <end position="323"/>
    </location>
</feature>
<dbReference type="GO" id="GO:0005886">
    <property type="term" value="C:plasma membrane"/>
    <property type="evidence" value="ECO:0007669"/>
    <property type="project" value="TreeGrafter"/>
</dbReference>
<dbReference type="Pfam" id="PF23025">
    <property type="entry name" value="YbjQ_2"/>
    <property type="match status" value="3"/>
</dbReference>
<feature type="region of interest" description="Disordered" evidence="1">
    <location>
        <begin position="1323"/>
        <end position="1371"/>
    </location>
</feature>
<dbReference type="GO" id="GO:0005509">
    <property type="term" value="F:calcium ion binding"/>
    <property type="evidence" value="ECO:0007669"/>
    <property type="project" value="TreeGrafter"/>
</dbReference>
<dbReference type="Pfam" id="PF00168">
    <property type="entry name" value="C2"/>
    <property type="match status" value="1"/>
</dbReference>
<feature type="compositionally biased region" description="Basic residues" evidence="1">
    <location>
        <begin position="1161"/>
        <end position="1187"/>
    </location>
</feature>
<feature type="compositionally biased region" description="Polar residues" evidence="1">
    <location>
        <begin position="1188"/>
        <end position="1201"/>
    </location>
</feature>
<feature type="region of interest" description="Disordered" evidence="1">
    <location>
        <begin position="1132"/>
        <end position="1224"/>
    </location>
</feature>
<dbReference type="RefSeq" id="XP_011298319.1">
    <property type="nucleotide sequence ID" value="XM_011300017.1"/>
</dbReference>
<feature type="region of interest" description="Disordered" evidence="1">
    <location>
        <begin position="565"/>
        <end position="586"/>
    </location>
</feature>
<sequence>MPGKIKVRILAGRNLPVMDRSGDTTDAYVEIKFGNTTYKTDVCRKTLNPQWNSEWYRFEVDDAELQDEPLQLRLMDHDTYSANDAIGKVYLNLNPLLLPGLPPPVKNIWTLEAALNSSAGSQGGSVMTGWIPVFDTMHGIRGEVSIIVKVELFSDFNKFRQSSCGVQFFYSPNVPQGYHVQVIHGFVEELIVSDDPEYKWIDKIRTPRASNEARQTLFFKLSGEVQRKIGLKALDLGGNAVIGYCQNFDLEGESGIVARGIGTAVTLMKLQDISLLSDSQNVEDLSYFVSQYKTQLDYSESDDGLPLLPNTPSPLSRSPTSLETTKIGKSFPKHDWNKRPRIAMRITDYKSTEVKRQMSLQCSPLENLRKSGALSTHSLSDELIRESSLRTMLALEDMRGERTSAFSRGLKNLRYLPKKMIQMKSKISDSFDEESDDSTYSSTWSVAGSDTTRSSFSELRQSIRRKKFTHKKNQSEGIAAMLIKSVHAGFPLDCVLEDRETPAPSPVNFLENFESTDGETRPFSTSDDGNSNQEAGEDVSIEHNVKCNVFGDKNHGYDYTEGHVPMMSSSETDTSTSDDEPSESSTNYNILEDSLIIEKFDEPPPQVPGNSVVQISRTFEEKESLEERVQNSSTDYNILDDSFSHGIECSNDALNGTHLQEIEGINPSDSDKPETSNNLQEVSSNQNVQNAIHNTLINPFSIEIESNINELTETHRSDSEGNIITKIIEKNPSLEKNGLNSSTDYNILDDIASGGQELSNEELNVVPSRIAEGIDGSPSEQYEISGIFNKEDQDLVEFSQGIILGCSCEPDDSALPLIPSLSDSEIKLPLPYELSLKDSALKTSPSFKLKVLGKQRKFDTVDESFLAASTPVDVADRVLPPNFEERSADDSEAVPALDTHDISLSNEIPESSLIDLSDIEVNAPPKFHPEVIAVIRKEKPPLDSKSPRILETMHHNNAEISSKTSENSIAEDSPIPYKRYLFQSGSLEGKSRHDKKDRTPKKVSRTETVIYKGPPKLKPQAHLPESQPGTSRKNPETRDSKSLSIPSKPAIIIDPASTDNSHLKPPAQLDLDVNIHTPYCIHNEKPLEFPLPQEFTIEAQHMSERFRKNYRQYCMLDLIRTIDIKMMAHHMHVERKESTRSKKRHGHRHVNSTPSPESIHRIKSHRRNSRSKSPERHHHHHHSHHTHQISPLVTHSPNPTASSSYYSTKSSKSPQSPVESSPRHANLNEFISKDKLIPSDKILDHDKIKRRNELSRSINNDFSDAIPLSVIKKSTNSQCLDPKEIDISVHKSHSEDSLEDLQSHLSITNITNLAKMTDETRVASPPLNPRLQEESSSPVHPPVFPASVGSKGTNTPATKLPAPLHRRSSDSDLSITPKGFCKFFHKRNSLAGSDRSMGGHLRPSTAIVRTMNQDALEMLEYPFITMQYYPAGFVLHLGGLVSARSVKLIERITNLEEPEGRDAWWKEIRMEVRSHARALGCNVVLGYKEEISICDDVCVLNASGTAAVINLLNTSQDQEILLNKTQTPAVTNPVDAEKERNLQKIVAVKSEKSEEVPGAYQNQPLKIKRISESNEHETPHVPFQSACSLCHLPYNESSVPFRVDVSKCAICRRYKVPDVLFTTIELPDNIPTTGGGCFLQATVCKNKRDLRGELNAKEISDCLPFLEYELHSLLLNKLKVKGMNAIFGLKVQVSIGERLVIGMAVGTAVFLTALPVPSVPKIASGNTWHNEEQLGDIQKNLIETVKKNREYYRLKPLADIENGRAMTTSDTDESDDDLPDLDLGAGTKDACILEVDDVEDMDRINLLMDDRPPDDFHVVNTQSILGLEDLEIVRNLQMFTQISRAKIPSGQFASMPSKYFARILQTIFFKLRRMVPCALCDMQFKVALPEQDEIQLTVVGMALGLGEPTKMSRYKKKGVNNSSSKDQLKKSDDNDLIFSLDEDHAENLNVDGSTGINQSLTSVSNSPLINSNQKCQPKSPFKSKSHQHKYKHVPLKERYGVDITPLSYLPGGRIERYLGNLNFFFIRESTSIRENGGLSGFTHSFVTEVLAIVRAHITALGGNAMVAFFMMQCVLQHSPHKNQGQCLINVGGDVVSVSYFGDERHNQNC</sequence>
<evidence type="ECO:0000313" key="4">
    <source>
        <dbReference type="RefSeq" id="XP_011298317.1"/>
    </source>
</evidence>
<feature type="region of interest" description="Disordered" evidence="1">
    <location>
        <begin position="510"/>
        <end position="538"/>
    </location>
</feature>
<accession>A0A9R1SWA2</accession>
<protein>
    <submittedName>
        <fullName evidence="4 5">Uncharacterized protein isoform X1</fullName>
    </submittedName>
</protein>
<evidence type="ECO:0000313" key="3">
    <source>
        <dbReference type="Proteomes" id="UP000694866"/>
    </source>
</evidence>
<dbReference type="GeneID" id="105263668"/>
<feature type="compositionally biased region" description="Polar residues" evidence="1">
    <location>
        <begin position="522"/>
        <end position="534"/>
    </location>
</feature>
<feature type="compositionally biased region" description="Low complexity" evidence="1">
    <location>
        <begin position="1202"/>
        <end position="1220"/>
    </location>
</feature>
<evidence type="ECO:0000313" key="5">
    <source>
        <dbReference type="RefSeq" id="XP_011298318.1"/>
    </source>
</evidence>
<dbReference type="CDD" id="cd08688">
    <property type="entry name" value="C2_KIAA0528-like"/>
    <property type="match status" value="1"/>
</dbReference>
<dbReference type="Pfam" id="PF23028">
    <property type="entry name" value="YbjQ_3"/>
    <property type="match status" value="1"/>
</dbReference>
<dbReference type="SMART" id="SM00239">
    <property type="entry name" value="C2"/>
    <property type="match status" value="1"/>
</dbReference>
<evidence type="ECO:0000313" key="6">
    <source>
        <dbReference type="RefSeq" id="XP_011298319.1"/>
    </source>
</evidence>
<dbReference type="Gene3D" id="2.60.40.150">
    <property type="entry name" value="C2 domain"/>
    <property type="match status" value="1"/>
</dbReference>
<accession>A0A9R1TWC0</accession>
<feature type="compositionally biased region" description="Basic residues" evidence="1">
    <location>
        <begin position="1141"/>
        <end position="1150"/>
    </location>
</feature>
<dbReference type="GO" id="GO:0031340">
    <property type="term" value="P:positive regulation of vesicle fusion"/>
    <property type="evidence" value="ECO:0007669"/>
    <property type="project" value="TreeGrafter"/>
</dbReference>
<dbReference type="InterPro" id="IPR056430">
    <property type="entry name" value="C2CD5_YbjQ-like_dom"/>
</dbReference>
<dbReference type="InterPro" id="IPR056431">
    <property type="entry name" value="C2CD5_YbjQ-rel_dom"/>
</dbReference>
<name>A0A9R1TVT3_9HYME</name>
<feature type="compositionally biased region" description="Polar residues" evidence="1">
    <location>
        <begin position="1964"/>
        <end position="1976"/>
    </location>
</feature>
<keyword evidence="3" id="KW-1185">Reference proteome</keyword>
<dbReference type="InterPro" id="IPR000008">
    <property type="entry name" value="C2_dom"/>
</dbReference>